<name>A0ABX3A7V1_9GAMM</name>
<evidence type="ECO:0000313" key="3">
    <source>
        <dbReference type="Proteomes" id="UP000094329"/>
    </source>
</evidence>
<keyword evidence="1" id="KW-1133">Transmembrane helix</keyword>
<keyword evidence="3" id="KW-1185">Reference proteome</keyword>
<evidence type="ECO:0000256" key="1">
    <source>
        <dbReference type="SAM" id="Phobius"/>
    </source>
</evidence>
<dbReference type="EMBL" id="MDTU01000001">
    <property type="protein sequence ID" value="ODN42179.1"/>
    <property type="molecule type" value="Genomic_DNA"/>
</dbReference>
<dbReference type="RefSeq" id="WP_069311977.1">
    <property type="nucleotide sequence ID" value="NZ_MDTU01000001.1"/>
</dbReference>
<feature type="transmembrane region" description="Helical" evidence="1">
    <location>
        <begin position="101"/>
        <end position="119"/>
    </location>
</feature>
<dbReference type="Proteomes" id="UP000094329">
    <property type="component" value="Unassembled WGS sequence"/>
</dbReference>
<organism evidence="2 3">
    <name type="scientific">Piscirickettsia litoralis</name>
    <dbReference type="NCBI Taxonomy" id="1891921"/>
    <lineage>
        <taxon>Bacteria</taxon>
        <taxon>Pseudomonadati</taxon>
        <taxon>Pseudomonadota</taxon>
        <taxon>Gammaproteobacteria</taxon>
        <taxon>Thiotrichales</taxon>
        <taxon>Piscirickettsiaceae</taxon>
        <taxon>Piscirickettsia</taxon>
    </lineage>
</organism>
<protein>
    <submittedName>
        <fullName evidence="2">Uncharacterized protein</fullName>
    </submittedName>
</protein>
<gene>
    <name evidence="2" type="ORF">BGC07_03495</name>
</gene>
<feature type="transmembrane region" description="Helical" evidence="1">
    <location>
        <begin position="62"/>
        <end position="81"/>
    </location>
</feature>
<comment type="caution">
    <text evidence="2">The sequence shown here is derived from an EMBL/GenBank/DDBJ whole genome shotgun (WGS) entry which is preliminary data.</text>
</comment>
<keyword evidence="1" id="KW-0812">Transmembrane</keyword>
<feature type="transmembrane region" description="Helical" evidence="1">
    <location>
        <begin position="38"/>
        <end position="56"/>
    </location>
</feature>
<feature type="transmembrane region" description="Helical" evidence="1">
    <location>
        <begin position="6"/>
        <end position="26"/>
    </location>
</feature>
<keyword evidence="1" id="KW-0472">Membrane</keyword>
<evidence type="ECO:0000313" key="2">
    <source>
        <dbReference type="EMBL" id="ODN42179.1"/>
    </source>
</evidence>
<proteinExistence type="predicted"/>
<sequence>MEILLYFIGLLILSIAISGAIKPYLVDALIDRHGIGKAYWLAIAARIVFGVIFLLGAEATRWPSFFFVMGWLLIIIAIILYGVRLERFRKIVLWWEKINSFWQRVWFVILGIFSLFVIFSI</sequence>
<reference evidence="2 3" key="1">
    <citation type="submission" date="2016-08" db="EMBL/GenBank/DDBJ databases">
        <title>Draft genome sequence of Candidatus Piscirickettsia litoralis, from seawater.</title>
        <authorList>
            <person name="Wan X."/>
            <person name="Lee A.J."/>
            <person name="Hou S."/>
            <person name="Donachie S.P."/>
        </authorList>
    </citation>
    <scope>NUCLEOTIDE SEQUENCE [LARGE SCALE GENOMIC DNA]</scope>
    <source>
        <strain evidence="2 3">Y2</strain>
    </source>
</reference>
<accession>A0ABX3A7V1</accession>